<protein>
    <submittedName>
        <fullName evidence="1">Uncharacterized protein</fullName>
    </submittedName>
</protein>
<organism evidence="1 2">
    <name type="scientific">Portunus trituberculatus</name>
    <name type="common">Swimming crab</name>
    <name type="synonym">Neptunus trituberculatus</name>
    <dbReference type="NCBI Taxonomy" id="210409"/>
    <lineage>
        <taxon>Eukaryota</taxon>
        <taxon>Metazoa</taxon>
        <taxon>Ecdysozoa</taxon>
        <taxon>Arthropoda</taxon>
        <taxon>Crustacea</taxon>
        <taxon>Multicrustacea</taxon>
        <taxon>Malacostraca</taxon>
        <taxon>Eumalacostraca</taxon>
        <taxon>Eucarida</taxon>
        <taxon>Decapoda</taxon>
        <taxon>Pleocyemata</taxon>
        <taxon>Brachyura</taxon>
        <taxon>Eubrachyura</taxon>
        <taxon>Portunoidea</taxon>
        <taxon>Portunidae</taxon>
        <taxon>Portuninae</taxon>
        <taxon>Portunus</taxon>
    </lineage>
</organism>
<keyword evidence="2" id="KW-1185">Reference proteome</keyword>
<proteinExistence type="predicted"/>
<name>A0A5B7KFF8_PORTR</name>
<sequence length="46" mass="5242">MWVWIETELMGAITSLNHKHLPGAGKHKAWCGSRRRGVWGRLSNRG</sequence>
<evidence type="ECO:0000313" key="2">
    <source>
        <dbReference type="Proteomes" id="UP000324222"/>
    </source>
</evidence>
<dbReference type="Proteomes" id="UP000324222">
    <property type="component" value="Unassembled WGS sequence"/>
</dbReference>
<gene>
    <name evidence="1" type="ORF">E2C01_101282</name>
</gene>
<comment type="caution">
    <text evidence="1">The sequence shown here is derived from an EMBL/GenBank/DDBJ whole genome shotgun (WGS) entry which is preliminary data.</text>
</comment>
<accession>A0A5B7KFF8</accession>
<reference evidence="1 2" key="1">
    <citation type="submission" date="2019-05" db="EMBL/GenBank/DDBJ databases">
        <title>Another draft genome of Portunus trituberculatus and its Hox gene families provides insights of decapod evolution.</title>
        <authorList>
            <person name="Jeong J.-H."/>
            <person name="Song I."/>
            <person name="Kim S."/>
            <person name="Choi T."/>
            <person name="Kim D."/>
            <person name="Ryu S."/>
            <person name="Kim W."/>
        </authorList>
    </citation>
    <scope>NUCLEOTIDE SEQUENCE [LARGE SCALE GENOMIC DNA]</scope>
    <source>
        <tissue evidence="1">Muscle</tissue>
    </source>
</reference>
<dbReference type="EMBL" id="VSRR010146476">
    <property type="protein sequence ID" value="MPD05534.1"/>
    <property type="molecule type" value="Genomic_DNA"/>
</dbReference>
<dbReference type="AlphaFoldDB" id="A0A5B7KFF8"/>
<evidence type="ECO:0000313" key="1">
    <source>
        <dbReference type="EMBL" id="MPD05534.1"/>
    </source>
</evidence>